<dbReference type="Proteomes" id="UP000253977">
    <property type="component" value="Unassembled WGS sequence"/>
</dbReference>
<dbReference type="AlphaFoldDB" id="A0A369TIX8"/>
<protein>
    <submittedName>
        <fullName evidence="2">DNA-binding protein</fullName>
    </submittedName>
</protein>
<evidence type="ECO:0000259" key="1">
    <source>
        <dbReference type="Pfam" id="PF12728"/>
    </source>
</evidence>
<evidence type="ECO:0000313" key="3">
    <source>
        <dbReference type="Proteomes" id="UP000253977"/>
    </source>
</evidence>
<dbReference type="Pfam" id="PF12728">
    <property type="entry name" value="HTH_17"/>
    <property type="match status" value="1"/>
</dbReference>
<accession>A0A369TIX8</accession>
<dbReference type="OrthoDB" id="9806994at2"/>
<dbReference type="RefSeq" id="WP_114511835.1">
    <property type="nucleotide sequence ID" value="NZ_QPMK01000013.1"/>
</dbReference>
<proteinExistence type="predicted"/>
<keyword evidence="2" id="KW-0238">DNA-binding</keyword>
<dbReference type="GO" id="GO:0003677">
    <property type="term" value="F:DNA binding"/>
    <property type="evidence" value="ECO:0007669"/>
    <property type="project" value="UniProtKB-KW"/>
</dbReference>
<name>A0A369TIX8_9RHOB</name>
<organism evidence="2 3">
    <name type="scientific">Thalassococcus profundi</name>
    <dbReference type="NCBI Taxonomy" id="2282382"/>
    <lineage>
        <taxon>Bacteria</taxon>
        <taxon>Pseudomonadati</taxon>
        <taxon>Pseudomonadota</taxon>
        <taxon>Alphaproteobacteria</taxon>
        <taxon>Rhodobacterales</taxon>
        <taxon>Roseobacteraceae</taxon>
        <taxon>Thalassococcus</taxon>
    </lineage>
</organism>
<comment type="caution">
    <text evidence="2">The sequence shown here is derived from an EMBL/GenBank/DDBJ whole genome shotgun (WGS) entry which is preliminary data.</text>
</comment>
<dbReference type="InterPro" id="IPR009061">
    <property type="entry name" value="DNA-bd_dom_put_sf"/>
</dbReference>
<dbReference type="EMBL" id="QPMK01000013">
    <property type="protein sequence ID" value="RDD65263.1"/>
    <property type="molecule type" value="Genomic_DNA"/>
</dbReference>
<feature type="domain" description="Helix-turn-helix" evidence="1">
    <location>
        <begin position="6"/>
        <end position="51"/>
    </location>
</feature>
<gene>
    <name evidence="2" type="ORF">DU478_15255</name>
</gene>
<dbReference type="InterPro" id="IPR041657">
    <property type="entry name" value="HTH_17"/>
</dbReference>
<dbReference type="SUPFAM" id="SSF46955">
    <property type="entry name" value="Putative DNA-binding domain"/>
    <property type="match status" value="1"/>
</dbReference>
<reference evidence="2 3" key="1">
    <citation type="submission" date="2018-07" db="EMBL/GenBank/DDBJ databases">
        <title>Thalassococcus profundi sp. nov., a marine bacterium isolated from deep seawater of Okinawa Trough.</title>
        <authorList>
            <person name="Yu M."/>
        </authorList>
    </citation>
    <scope>NUCLEOTIDE SEQUENCE [LARGE SCALE GENOMIC DNA]</scope>
    <source>
        <strain evidence="2 3">WRAS1</strain>
    </source>
</reference>
<keyword evidence="3" id="KW-1185">Reference proteome</keyword>
<evidence type="ECO:0000313" key="2">
    <source>
        <dbReference type="EMBL" id="RDD65263.1"/>
    </source>
</evidence>
<sequence>MKPTCLNQKELAERWTISHRTLERWRWAGEGPAYMKIGGRVVYRIADIEAFERDVINATSDQNVPAY</sequence>